<evidence type="ECO:0000313" key="2">
    <source>
        <dbReference type="EMBL" id="KAK8560098.1"/>
    </source>
</evidence>
<sequence>MDTDNTGPLNNDSDLQADNGMERSTPGGRHDSYAKVLSSGIGKDEATTNRISPEQEQSDRYGPWMITTNPRRRQNRSKLGSNKQVAVEAVHLGSR</sequence>
<feature type="compositionally biased region" description="Polar residues" evidence="1">
    <location>
        <begin position="1"/>
        <end position="16"/>
    </location>
</feature>
<feature type="region of interest" description="Disordered" evidence="1">
    <location>
        <begin position="1"/>
        <end position="95"/>
    </location>
</feature>
<gene>
    <name evidence="2" type="ORF">V6N12_012901</name>
</gene>
<organism evidence="2 3">
    <name type="scientific">Hibiscus sabdariffa</name>
    <name type="common">roselle</name>
    <dbReference type="NCBI Taxonomy" id="183260"/>
    <lineage>
        <taxon>Eukaryota</taxon>
        <taxon>Viridiplantae</taxon>
        <taxon>Streptophyta</taxon>
        <taxon>Embryophyta</taxon>
        <taxon>Tracheophyta</taxon>
        <taxon>Spermatophyta</taxon>
        <taxon>Magnoliopsida</taxon>
        <taxon>eudicotyledons</taxon>
        <taxon>Gunneridae</taxon>
        <taxon>Pentapetalae</taxon>
        <taxon>rosids</taxon>
        <taxon>malvids</taxon>
        <taxon>Malvales</taxon>
        <taxon>Malvaceae</taxon>
        <taxon>Malvoideae</taxon>
        <taxon>Hibiscus</taxon>
    </lineage>
</organism>
<dbReference type="Proteomes" id="UP001472677">
    <property type="component" value="Unassembled WGS sequence"/>
</dbReference>
<comment type="caution">
    <text evidence="2">The sequence shown here is derived from an EMBL/GenBank/DDBJ whole genome shotgun (WGS) entry which is preliminary data.</text>
</comment>
<protein>
    <submittedName>
        <fullName evidence="2">Uncharacterized protein</fullName>
    </submittedName>
</protein>
<keyword evidence="3" id="KW-1185">Reference proteome</keyword>
<proteinExistence type="predicted"/>
<reference evidence="2 3" key="1">
    <citation type="journal article" date="2024" name="G3 (Bethesda)">
        <title>Genome assembly of Hibiscus sabdariffa L. provides insights into metabolisms of medicinal natural products.</title>
        <authorList>
            <person name="Kim T."/>
        </authorList>
    </citation>
    <scope>NUCLEOTIDE SEQUENCE [LARGE SCALE GENOMIC DNA]</scope>
    <source>
        <strain evidence="2">TK-2024</strain>
        <tissue evidence="2">Old leaves</tissue>
    </source>
</reference>
<evidence type="ECO:0000256" key="1">
    <source>
        <dbReference type="SAM" id="MobiDB-lite"/>
    </source>
</evidence>
<evidence type="ECO:0000313" key="3">
    <source>
        <dbReference type="Proteomes" id="UP001472677"/>
    </source>
</evidence>
<name>A0ABR2EI29_9ROSI</name>
<accession>A0ABR2EI29</accession>
<dbReference type="EMBL" id="JBBPBM010000014">
    <property type="protein sequence ID" value="KAK8560098.1"/>
    <property type="molecule type" value="Genomic_DNA"/>
</dbReference>